<evidence type="ECO:0000313" key="5">
    <source>
        <dbReference type="EMBL" id="QJB02382.1"/>
    </source>
</evidence>
<gene>
    <name evidence="5" type="ORF">MM171B01347_0004</name>
    <name evidence="3" type="ORF">MM415A01555_0006</name>
    <name evidence="4" type="ORF">MM415B02179_0004</name>
    <name evidence="2" type="ORF">TM448A02382_0004</name>
    <name evidence="6" type="ORF">TM448B04471_0009</name>
</gene>
<evidence type="ECO:0000313" key="6">
    <source>
        <dbReference type="EMBL" id="QJI03389.1"/>
    </source>
</evidence>
<dbReference type="EMBL" id="MT145083">
    <property type="protein sequence ID" value="QJI03389.1"/>
    <property type="molecule type" value="Genomic_DNA"/>
</dbReference>
<dbReference type="EMBL" id="MT143779">
    <property type="protein sequence ID" value="QJB02382.1"/>
    <property type="molecule type" value="Genomic_DNA"/>
</dbReference>
<organism evidence="2">
    <name type="scientific">viral metagenome</name>
    <dbReference type="NCBI Taxonomy" id="1070528"/>
    <lineage>
        <taxon>unclassified sequences</taxon>
        <taxon>metagenomes</taxon>
        <taxon>organismal metagenomes</taxon>
    </lineage>
</organism>
<dbReference type="Pfam" id="PF12728">
    <property type="entry name" value="HTH_17"/>
    <property type="match status" value="1"/>
</dbReference>
<dbReference type="InterPro" id="IPR010093">
    <property type="entry name" value="SinI_DNA-bd"/>
</dbReference>
<name>A0A6H1ZXC8_9ZZZZ</name>
<evidence type="ECO:0000259" key="1">
    <source>
        <dbReference type="Pfam" id="PF12728"/>
    </source>
</evidence>
<protein>
    <submittedName>
        <fullName evidence="2">Putative DNA binding, helix-turn-helix domain containing protein</fullName>
    </submittedName>
</protein>
<proteinExistence type="predicted"/>
<reference evidence="2" key="1">
    <citation type="submission" date="2020-03" db="EMBL/GenBank/DDBJ databases">
        <title>The deep terrestrial virosphere.</title>
        <authorList>
            <person name="Holmfeldt K."/>
            <person name="Nilsson E."/>
            <person name="Simone D."/>
            <person name="Lopez-Fernandez M."/>
            <person name="Wu X."/>
            <person name="de Brujin I."/>
            <person name="Lundin D."/>
            <person name="Andersson A."/>
            <person name="Bertilsson S."/>
            <person name="Dopson M."/>
        </authorList>
    </citation>
    <scope>NUCLEOTIDE SEQUENCE</scope>
    <source>
        <strain evidence="5">MM171B01347</strain>
        <strain evidence="3">MM415A01555</strain>
        <strain evidence="4">MM415B02179</strain>
        <strain evidence="2">TM448A02382</strain>
        <strain evidence="6">TM448B04471</strain>
    </source>
</reference>
<dbReference type="GO" id="GO:0003677">
    <property type="term" value="F:DNA binding"/>
    <property type="evidence" value="ECO:0007669"/>
    <property type="project" value="InterPro"/>
</dbReference>
<dbReference type="AlphaFoldDB" id="A0A6H1ZXC8"/>
<dbReference type="EMBL" id="MT142212">
    <property type="protein sequence ID" value="QJA76224.1"/>
    <property type="molecule type" value="Genomic_DNA"/>
</dbReference>
<evidence type="ECO:0000313" key="4">
    <source>
        <dbReference type="EMBL" id="QJA85735.1"/>
    </source>
</evidence>
<accession>A0A6H1ZXC8</accession>
<dbReference type="InterPro" id="IPR041657">
    <property type="entry name" value="HTH_17"/>
</dbReference>
<dbReference type="EMBL" id="MT144299">
    <property type="protein sequence ID" value="QJA51925.1"/>
    <property type="molecule type" value="Genomic_DNA"/>
</dbReference>
<feature type="domain" description="Helix-turn-helix" evidence="1">
    <location>
        <begin position="7"/>
        <end position="53"/>
    </location>
</feature>
<evidence type="ECO:0000313" key="3">
    <source>
        <dbReference type="EMBL" id="QJA76224.1"/>
    </source>
</evidence>
<dbReference type="NCBIfam" id="TIGR01764">
    <property type="entry name" value="excise"/>
    <property type="match status" value="1"/>
</dbReference>
<evidence type="ECO:0000313" key="2">
    <source>
        <dbReference type="EMBL" id="QJA51925.1"/>
    </source>
</evidence>
<dbReference type="EMBL" id="MT142592">
    <property type="protein sequence ID" value="QJA85735.1"/>
    <property type="molecule type" value="Genomic_DNA"/>
</dbReference>
<sequence length="65" mass="7695">MFDRTKMLSVKEFAEQLGYFPPYVNKMIREGKIKAIKRGRQYFIEPSEVDRFVGLPEPKEITDLI</sequence>